<evidence type="ECO:0000259" key="3">
    <source>
        <dbReference type="Pfam" id="PF16987"/>
    </source>
</evidence>
<accession>A0A9Q0L0U9</accession>
<dbReference type="GO" id="GO:0005634">
    <property type="term" value="C:nucleus"/>
    <property type="evidence" value="ECO:0007669"/>
    <property type="project" value="UniProtKB-SubCell"/>
</dbReference>
<dbReference type="FunFam" id="1.10.246.20:FF:000003">
    <property type="entry name" value="Mediator of RNA polymerase II transcription subunit 15a"/>
    <property type="match status" value="1"/>
</dbReference>
<dbReference type="GO" id="GO:0031490">
    <property type="term" value="F:chromatin DNA binding"/>
    <property type="evidence" value="ECO:0007669"/>
    <property type="project" value="InterPro"/>
</dbReference>
<dbReference type="EMBL" id="JAMYWD010000002">
    <property type="protein sequence ID" value="KAJ4979981.1"/>
    <property type="molecule type" value="Genomic_DNA"/>
</dbReference>
<keyword evidence="5" id="KW-1185">Reference proteome</keyword>
<feature type="domain" description="Mediator complex subunit 15 KIX" evidence="3">
    <location>
        <begin position="18"/>
        <end position="93"/>
    </location>
</feature>
<comment type="caution">
    <text evidence="4">The sequence shown here is derived from an EMBL/GenBank/DDBJ whole genome shotgun (WGS) entry which is preliminary data.</text>
</comment>
<dbReference type="PANTHER" id="PTHR33137:SF4">
    <property type="entry name" value="MEDIATOR OF RNA POLYMERASE II TRANSCRIPTION SUBUNIT 15A-RELATED"/>
    <property type="match status" value="1"/>
</dbReference>
<keyword evidence="2" id="KW-0539">Nucleus</keyword>
<dbReference type="InterPro" id="IPR036529">
    <property type="entry name" value="KIX_dom_sf"/>
</dbReference>
<protein>
    <recommendedName>
        <fullName evidence="3">Mediator complex subunit 15 KIX domain-containing protein</fullName>
    </recommendedName>
</protein>
<proteinExistence type="predicted"/>
<dbReference type="Proteomes" id="UP001141806">
    <property type="component" value="Unassembled WGS sequence"/>
</dbReference>
<gene>
    <name evidence="4" type="ORF">NE237_010761</name>
</gene>
<organism evidence="4 5">
    <name type="scientific">Protea cynaroides</name>
    <dbReference type="NCBI Taxonomy" id="273540"/>
    <lineage>
        <taxon>Eukaryota</taxon>
        <taxon>Viridiplantae</taxon>
        <taxon>Streptophyta</taxon>
        <taxon>Embryophyta</taxon>
        <taxon>Tracheophyta</taxon>
        <taxon>Spermatophyta</taxon>
        <taxon>Magnoliopsida</taxon>
        <taxon>Proteales</taxon>
        <taxon>Proteaceae</taxon>
        <taxon>Protea</taxon>
    </lineage>
</organism>
<evidence type="ECO:0000256" key="1">
    <source>
        <dbReference type="ARBA" id="ARBA00004123"/>
    </source>
</evidence>
<dbReference type="PANTHER" id="PTHR33137">
    <property type="entry name" value="MEDIATOR OF RNA POLYMERASE II TRANSCRIPTION SUBUNIT 15A-RELATED"/>
    <property type="match status" value="1"/>
</dbReference>
<dbReference type="Gene3D" id="1.10.246.20">
    <property type="entry name" value="Coactivator CBP, KIX domain"/>
    <property type="match status" value="1"/>
</dbReference>
<evidence type="ECO:0000313" key="4">
    <source>
        <dbReference type="EMBL" id="KAJ4979981.1"/>
    </source>
</evidence>
<comment type="subcellular location">
    <subcellularLocation>
        <location evidence="1">Nucleus</location>
    </subcellularLocation>
</comment>
<dbReference type="Pfam" id="PF16987">
    <property type="entry name" value="KIX_2"/>
    <property type="match status" value="1"/>
</dbReference>
<dbReference type="InterPro" id="IPR044661">
    <property type="entry name" value="MED15a/b/c-like"/>
</dbReference>
<dbReference type="GO" id="GO:0003713">
    <property type="term" value="F:transcription coactivator activity"/>
    <property type="evidence" value="ECO:0007669"/>
    <property type="project" value="InterPro"/>
</dbReference>
<sequence>MDNNNLRPTQGEPSMDTVDWRSQLQPEGRQRIVNKIMETLKMFNPISGPEELDELRKIAIRFEEKIYTTAESPLDYRLKISLKMVKLVAKSQTPGLLLYNELTSILDC</sequence>
<reference evidence="4" key="1">
    <citation type="journal article" date="2023" name="Plant J.">
        <title>The genome of the king protea, Protea cynaroides.</title>
        <authorList>
            <person name="Chang J."/>
            <person name="Duong T.A."/>
            <person name="Schoeman C."/>
            <person name="Ma X."/>
            <person name="Roodt D."/>
            <person name="Barker N."/>
            <person name="Li Z."/>
            <person name="Van de Peer Y."/>
            <person name="Mizrachi E."/>
        </authorList>
    </citation>
    <scope>NUCLEOTIDE SEQUENCE</scope>
    <source>
        <tissue evidence="4">Young leaves</tissue>
    </source>
</reference>
<name>A0A9Q0L0U9_9MAGN</name>
<dbReference type="InterPro" id="IPR036546">
    <property type="entry name" value="MED15_KIX"/>
</dbReference>
<dbReference type="OrthoDB" id="1912459at2759"/>
<evidence type="ECO:0000256" key="2">
    <source>
        <dbReference type="ARBA" id="ARBA00023242"/>
    </source>
</evidence>
<dbReference type="AlphaFoldDB" id="A0A9Q0L0U9"/>
<evidence type="ECO:0000313" key="5">
    <source>
        <dbReference type="Proteomes" id="UP001141806"/>
    </source>
</evidence>